<dbReference type="Pfam" id="PF00756">
    <property type="entry name" value="Esterase"/>
    <property type="match status" value="1"/>
</dbReference>
<reference evidence="1 2" key="1">
    <citation type="submission" date="2014-02" db="EMBL/GenBank/DDBJ databases">
        <title>Vibrio fortis Dalian14 Genome Sequencing.</title>
        <authorList>
            <person name="Wang Y."/>
            <person name="Song L."/>
            <person name="Liu G."/>
            <person name="Ding J."/>
        </authorList>
    </citation>
    <scope>NUCLEOTIDE SEQUENCE [LARGE SCALE GENOMIC DNA]</scope>
    <source>
        <strain evidence="1 2">Dalian14</strain>
    </source>
</reference>
<evidence type="ECO:0000313" key="1">
    <source>
        <dbReference type="EMBL" id="KDN30496.1"/>
    </source>
</evidence>
<dbReference type="AlphaFoldDB" id="A0A066USR6"/>
<keyword evidence="2" id="KW-1185">Reference proteome</keyword>
<dbReference type="InterPro" id="IPR029058">
    <property type="entry name" value="AB_hydrolase_fold"/>
</dbReference>
<dbReference type="OrthoDB" id="9775130at2"/>
<dbReference type="InterPro" id="IPR050583">
    <property type="entry name" value="Mycobacterial_A85_antigen"/>
</dbReference>
<gene>
    <name evidence="1" type="ORF">VFDL14_07140</name>
</gene>
<accession>A0A066USR6</accession>
<evidence type="ECO:0000313" key="2">
    <source>
        <dbReference type="Proteomes" id="UP000027219"/>
    </source>
</evidence>
<dbReference type="SUPFAM" id="SSF53474">
    <property type="entry name" value="alpha/beta-Hydrolases"/>
    <property type="match status" value="1"/>
</dbReference>
<dbReference type="Gene3D" id="3.40.50.1820">
    <property type="entry name" value="alpha/beta hydrolase"/>
    <property type="match status" value="1"/>
</dbReference>
<dbReference type="PANTHER" id="PTHR48098:SF3">
    <property type="entry name" value="IRON(III) ENTEROBACTIN ESTERASE"/>
    <property type="match status" value="1"/>
</dbReference>
<dbReference type="InterPro" id="IPR000801">
    <property type="entry name" value="Esterase-like"/>
</dbReference>
<dbReference type="Proteomes" id="UP000027219">
    <property type="component" value="Unassembled WGS sequence"/>
</dbReference>
<comment type="caution">
    <text evidence="1">The sequence shown here is derived from an EMBL/GenBank/DDBJ whole genome shotgun (WGS) entry which is preliminary data.</text>
</comment>
<dbReference type="STRING" id="212667.VFDL14_07140"/>
<dbReference type="RefSeq" id="WP_032549550.1">
    <property type="nucleotide sequence ID" value="NZ_JFFR01000002.1"/>
</dbReference>
<protein>
    <submittedName>
        <fullName evidence="1">Esterase</fullName>
    </submittedName>
</protein>
<dbReference type="PANTHER" id="PTHR48098">
    <property type="entry name" value="ENTEROCHELIN ESTERASE-RELATED"/>
    <property type="match status" value="1"/>
</dbReference>
<dbReference type="EMBL" id="JFFR01000002">
    <property type="protein sequence ID" value="KDN30496.1"/>
    <property type="molecule type" value="Genomic_DNA"/>
</dbReference>
<organism evidence="1 2">
    <name type="scientific">Vibrio fortis</name>
    <dbReference type="NCBI Taxonomy" id="212667"/>
    <lineage>
        <taxon>Bacteria</taxon>
        <taxon>Pseudomonadati</taxon>
        <taxon>Pseudomonadota</taxon>
        <taxon>Gammaproteobacteria</taxon>
        <taxon>Vibrionales</taxon>
        <taxon>Vibrionaceae</taxon>
        <taxon>Vibrio</taxon>
    </lineage>
</organism>
<sequence>MKREYHKWWSPNLNRNMELLIFGHAGAKVLVFPTRTGRFYEYENLGLVDSITDKINAGQLQLYCVDSVDTESMYCFWAHPFGRMHRHCQYEEYILREVLPLMASKNSHPCTISHGCSLGAYHAATLFFRHPHLFQKLVAFSGRYDLTWSTESFKDLFDGLYNDEIYYHTPTHFLPGLPPSDQLTQIKNSDIVFAIGKEDPFLQNNHQLSRILNQKGIKHRMYEWDGRAHRGRYWRQMIPLYL</sequence>
<proteinExistence type="predicted"/>
<name>A0A066USR6_9VIBR</name>